<evidence type="ECO:0000259" key="3">
    <source>
        <dbReference type="Pfam" id="PF23357"/>
    </source>
</evidence>
<evidence type="ECO:0000259" key="2">
    <source>
        <dbReference type="Pfam" id="PF09822"/>
    </source>
</evidence>
<feature type="domain" description="ABC-type uncharacterised transport system" evidence="2">
    <location>
        <begin position="160"/>
        <end position="419"/>
    </location>
</feature>
<feature type="transmembrane region" description="Helical" evidence="1">
    <location>
        <begin position="452"/>
        <end position="473"/>
    </location>
</feature>
<dbReference type="InterPro" id="IPR029062">
    <property type="entry name" value="Class_I_gatase-like"/>
</dbReference>
<evidence type="ECO:0000256" key="1">
    <source>
        <dbReference type="SAM" id="Phobius"/>
    </source>
</evidence>
<dbReference type="Gene3D" id="3.40.30.10">
    <property type="entry name" value="Glutaredoxin"/>
    <property type="match status" value="1"/>
</dbReference>
<dbReference type="Proteomes" id="UP000769766">
    <property type="component" value="Unassembled WGS sequence"/>
</dbReference>
<keyword evidence="1" id="KW-1133">Transmembrane helix</keyword>
<keyword evidence="1" id="KW-0812">Transmembrane</keyword>
<name>A0A932FVM5_UNCTE</name>
<dbReference type="SUPFAM" id="SSF52317">
    <property type="entry name" value="Class I glutamine amidotransferase-like"/>
    <property type="match status" value="1"/>
</dbReference>
<protein>
    <submittedName>
        <fullName evidence="4">GldG family protein</fullName>
    </submittedName>
</protein>
<keyword evidence="1" id="KW-0472">Membrane</keyword>
<dbReference type="InterPro" id="IPR019196">
    <property type="entry name" value="ABC_transp_unknown"/>
</dbReference>
<proteinExistence type="predicted"/>
<organism evidence="4 5">
    <name type="scientific">Tectimicrobiota bacterium</name>
    <dbReference type="NCBI Taxonomy" id="2528274"/>
    <lineage>
        <taxon>Bacteria</taxon>
        <taxon>Pseudomonadati</taxon>
        <taxon>Nitrospinota/Tectimicrobiota group</taxon>
        <taxon>Candidatus Tectimicrobiota</taxon>
    </lineage>
</organism>
<reference evidence="4" key="1">
    <citation type="submission" date="2020-07" db="EMBL/GenBank/DDBJ databases">
        <title>Huge and variable diversity of episymbiotic CPR bacteria and DPANN archaea in groundwater ecosystems.</title>
        <authorList>
            <person name="He C.Y."/>
            <person name="Keren R."/>
            <person name="Whittaker M."/>
            <person name="Farag I.F."/>
            <person name="Doudna J."/>
            <person name="Cate J.H.D."/>
            <person name="Banfield J.F."/>
        </authorList>
    </citation>
    <scope>NUCLEOTIDE SEQUENCE</scope>
    <source>
        <strain evidence="4">NC_groundwater_672_Ag_B-0.1um_62_36</strain>
    </source>
</reference>
<dbReference type="Pfam" id="PF23357">
    <property type="entry name" value="DUF7088"/>
    <property type="match status" value="1"/>
</dbReference>
<dbReference type="InterPro" id="IPR055396">
    <property type="entry name" value="DUF7088"/>
</dbReference>
<evidence type="ECO:0000313" key="4">
    <source>
        <dbReference type="EMBL" id="MBI2875518.1"/>
    </source>
</evidence>
<dbReference type="Pfam" id="PF09822">
    <property type="entry name" value="ABC_transp_aux"/>
    <property type="match status" value="1"/>
</dbReference>
<dbReference type="SUPFAM" id="SSF52833">
    <property type="entry name" value="Thioredoxin-like"/>
    <property type="match status" value="1"/>
</dbReference>
<feature type="domain" description="DUF7088" evidence="3">
    <location>
        <begin position="54"/>
        <end position="138"/>
    </location>
</feature>
<sequence length="480" mass="53409">MMKGTIETLKGTFSRRSTRYGINATLLTLLVLGILILVEVLAARNSWRWDLTSNRRYTLSDQSRKVVQELRKPIQITAFYREGEPGRGRLQELIDQYSHYSKQIRFEFVDPDRNPAKTKRYEITSYGTTVVESDGKMERVTDPQEEEITNAILKVTKAGKKVVYFLEGHGEPDLEETAGPGYNKAKQAIEKQLYEVRKLLLLREDQVPADAAVVIVSGPRKDLLPEELARLQAYLLQGGSCLFLLDPYAAPGLVAWLEKYGIRVGQDIIVDRMSRIFGADFTMPVVSFYAPHRITRDFKLVSFFPLARSVNPTTPLPAGVEAQALAKTSADSWADADPNLLQKGEAQYDDGKDRPGPVSVAVVATLRLKELAPELKAGGVKPVSAAKGKEHARLVIFGDSEFAGNAYLTVSGNEDLLLNTVSWLAEEEALISIRPKATRGNPVILTSHQAQVIFWVPVVLLPLSVLLIGISVLNRRRQVR</sequence>
<gene>
    <name evidence="4" type="ORF">HYY20_01405</name>
</gene>
<evidence type="ECO:0000313" key="5">
    <source>
        <dbReference type="Proteomes" id="UP000769766"/>
    </source>
</evidence>
<accession>A0A932FVM5</accession>
<dbReference type="EMBL" id="JACPRF010000040">
    <property type="protein sequence ID" value="MBI2875518.1"/>
    <property type="molecule type" value="Genomic_DNA"/>
</dbReference>
<dbReference type="InterPro" id="IPR036249">
    <property type="entry name" value="Thioredoxin-like_sf"/>
</dbReference>
<dbReference type="AlphaFoldDB" id="A0A932FVM5"/>
<comment type="caution">
    <text evidence="4">The sequence shown here is derived from an EMBL/GenBank/DDBJ whole genome shotgun (WGS) entry which is preliminary data.</text>
</comment>